<dbReference type="GeneID" id="108706508"/>
<evidence type="ECO:0000256" key="5">
    <source>
        <dbReference type="ARBA" id="ARBA00022729"/>
    </source>
</evidence>
<dbReference type="PANTHER" id="PTHR10441:SF2">
    <property type="entry name" value="T-CELL SURFACE GLYCOPROTEIN CD8 ALPHA CHAIN"/>
    <property type="match status" value="1"/>
</dbReference>
<dbReference type="OMA" id="KCKCIRP"/>
<dbReference type="InterPro" id="IPR036179">
    <property type="entry name" value="Ig-like_dom_sf"/>
</dbReference>
<gene>
    <name evidence="16" type="primary">cd8a.S</name>
</gene>
<keyword evidence="8" id="KW-1064">Adaptive immunity</keyword>
<keyword evidence="13" id="KW-0449">Lipoprotein</keyword>
<keyword evidence="7" id="KW-1133">Transmembrane helix</keyword>
<dbReference type="PaxDb" id="8355-A0A1L8HKJ9"/>
<organism evidence="15 16">
    <name type="scientific">Xenopus laevis</name>
    <name type="common">African clawed frog</name>
    <dbReference type="NCBI Taxonomy" id="8355"/>
    <lineage>
        <taxon>Eukaryota</taxon>
        <taxon>Metazoa</taxon>
        <taxon>Chordata</taxon>
        <taxon>Craniata</taxon>
        <taxon>Vertebrata</taxon>
        <taxon>Euteleostomi</taxon>
        <taxon>Amphibia</taxon>
        <taxon>Batrachia</taxon>
        <taxon>Anura</taxon>
        <taxon>Pipoidea</taxon>
        <taxon>Pipidae</taxon>
        <taxon>Xenopodinae</taxon>
        <taxon>Xenopus</taxon>
        <taxon>Xenopus</taxon>
    </lineage>
</organism>
<evidence type="ECO:0000256" key="1">
    <source>
        <dbReference type="ARBA" id="ARBA00004251"/>
    </source>
</evidence>
<dbReference type="InterPro" id="IPR015468">
    <property type="entry name" value="CD8_asu"/>
</dbReference>
<dbReference type="STRING" id="8355.A0A1L8HKJ9"/>
<dbReference type="SUPFAM" id="SSF48726">
    <property type="entry name" value="Immunoglobulin"/>
    <property type="match status" value="1"/>
</dbReference>
<keyword evidence="10" id="KW-0564">Palmitate</keyword>
<dbReference type="OrthoDB" id="9906515at2759"/>
<dbReference type="GO" id="GO:0002456">
    <property type="term" value="P:T cell mediated immunity"/>
    <property type="evidence" value="ECO:0000318"/>
    <property type="project" value="GO_Central"/>
</dbReference>
<evidence type="ECO:0000256" key="4">
    <source>
        <dbReference type="ARBA" id="ARBA00022692"/>
    </source>
</evidence>
<evidence type="ECO:0000256" key="8">
    <source>
        <dbReference type="ARBA" id="ARBA00023130"/>
    </source>
</evidence>
<keyword evidence="4" id="KW-0812">Transmembrane</keyword>
<name>A0A1L8HKJ9_XENLA</name>
<evidence type="ECO:0000256" key="2">
    <source>
        <dbReference type="ARBA" id="ARBA00021525"/>
    </source>
</evidence>
<evidence type="ECO:0000256" key="10">
    <source>
        <dbReference type="ARBA" id="ARBA00023139"/>
    </source>
</evidence>
<proteinExistence type="predicted"/>
<dbReference type="PROSITE" id="PS50835">
    <property type="entry name" value="IG_LIKE"/>
    <property type="match status" value="1"/>
</dbReference>
<reference evidence="16" key="1">
    <citation type="submission" date="2025-08" db="UniProtKB">
        <authorList>
            <consortium name="RefSeq"/>
        </authorList>
    </citation>
    <scope>IDENTIFICATION</scope>
    <source>
        <strain evidence="16">J_2021</strain>
        <tissue evidence="16">Erythrocytes</tissue>
    </source>
</reference>
<evidence type="ECO:0000256" key="11">
    <source>
        <dbReference type="ARBA" id="ARBA00023157"/>
    </source>
</evidence>
<evidence type="ECO:0000256" key="3">
    <source>
        <dbReference type="ARBA" id="ARBA00022475"/>
    </source>
</evidence>
<keyword evidence="12" id="KW-0325">Glycoprotein</keyword>
<evidence type="ECO:0000256" key="6">
    <source>
        <dbReference type="ARBA" id="ARBA00022859"/>
    </source>
</evidence>
<evidence type="ECO:0000256" key="14">
    <source>
        <dbReference type="ARBA" id="ARBA00023319"/>
    </source>
</evidence>
<dbReference type="Pfam" id="PF07686">
    <property type="entry name" value="V-set"/>
    <property type="match status" value="1"/>
</dbReference>
<protein>
    <recommendedName>
        <fullName evidence="2">T-cell surface glycoprotein CD8 alpha chain</fullName>
    </recommendedName>
</protein>
<dbReference type="PANTHER" id="PTHR10441">
    <property type="entry name" value="CD8 ALPHA CHAIN"/>
    <property type="match status" value="1"/>
</dbReference>
<evidence type="ECO:0000256" key="13">
    <source>
        <dbReference type="ARBA" id="ARBA00023288"/>
    </source>
</evidence>
<dbReference type="SMART" id="SM00409">
    <property type="entry name" value="IG"/>
    <property type="match status" value="1"/>
</dbReference>
<evidence type="ECO:0000313" key="15">
    <source>
        <dbReference type="Proteomes" id="UP000186698"/>
    </source>
</evidence>
<dbReference type="GO" id="GO:0045065">
    <property type="term" value="P:cytotoxic T cell differentiation"/>
    <property type="evidence" value="ECO:0000318"/>
    <property type="project" value="GO_Central"/>
</dbReference>
<dbReference type="GO" id="GO:0009897">
    <property type="term" value="C:external side of plasma membrane"/>
    <property type="evidence" value="ECO:0000318"/>
    <property type="project" value="GO_Central"/>
</dbReference>
<dbReference type="RefSeq" id="XP_018098484.2">
    <property type="nucleotide sequence ID" value="XM_018242995.2"/>
</dbReference>
<keyword evidence="9" id="KW-0472">Membrane</keyword>
<dbReference type="KEGG" id="xla:108706508"/>
<dbReference type="AlphaFoldDB" id="A0A1L8HKJ9"/>
<keyword evidence="6" id="KW-0391">Immunity</keyword>
<evidence type="ECO:0000313" key="16">
    <source>
        <dbReference type="RefSeq" id="XP_018098484.2"/>
    </source>
</evidence>
<evidence type="ECO:0000256" key="12">
    <source>
        <dbReference type="ARBA" id="ARBA00023180"/>
    </source>
</evidence>
<keyword evidence="15" id="KW-1185">Reference proteome</keyword>
<keyword evidence="11" id="KW-1015">Disulfide bond</keyword>
<dbReference type="InterPro" id="IPR007110">
    <property type="entry name" value="Ig-like_dom"/>
</dbReference>
<accession>A0A1L8HKJ9</accession>
<sequence>MLCYTMELFLTALFLCNWITGTNQLGLSKISGSLTKGKPETLKLDCKPGPSESLDNAVFWFRQQKDTKTPESILYLSSASKQKLSDENTFKHFKARKGSFAFTLEINPFQEKDEGTYYCMINVNSILSISAGLQLFYPADTTPKPTTTKPPTTTTKMLNPEKKDPCGCNESKPEPASNDLGIQCNMNILASLGGLCSLLLIALLTTSILLCKRGRPRRCRCKHVPLAEKNCKPKPVARYQ</sequence>
<comment type="subcellular location">
    <subcellularLocation>
        <location evidence="1">Cell membrane</location>
        <topology evidence="1">Single-pass type I membrane protein</topology>
    </subcellularLocation>
</comment>
<keyword evidence="14" id="KW-0393">Immunoglobulin domain</keyword>
<dbReference type="GO" id="GO:0007166">
    <property type="term" value="P:cell surface receptor signaling pathway"/>
    <property type="evidence" value="ECO:0000318"/>
    <property type="project" value="GO_Central"/>
</dbReference>
<evidence type="ECO:0000256" key="9">
    <source>
        <dbReference type="ARBA" id="ARBA00023136"/>
    </source>
</evidence>
<keyword evidence="5" id="KW-0732">Signal</keyword>
<dbReference type="InterPro" id="IPR003599">
    <property type="entry name" value="Ig_sub"/>
</dbReference>
<dbReference type="InterPro" id="IPR013783">
    <property type="entry name" value="Ig-like_fold"/>
</dbReference>
<dbReference type="CTD" id="108706508"/>
<dbReference type="Gene3D" id="2.60.40.10">
    <property type="entry name" value="Immunoglobulins"/>
    <property type="match status" value="1"/>
</dbReference>
<evidence type="ECO:0000256" key="7">
    <source>
        <dbReference type="ARBA" id="ARBA00022989"/>
    </source>
</evidence>
<keyword evidence="3" id="KW-1003">Cell membrane</keyword>
<dbReference type="InterPro" id="IPR013106">
    <property type="entry name" value="Ig_V-set"/>
</dbReference>
<dbReference type="Proteomes" id="UP000186698">
    <property type="component" value="Chromosome 1S"/>
</dbReference>